<evidence type="ECO:0000256" key="8">
    <source>
        <dbReference type="SAM" id="Phobius"/>
    </source>
</evidence>
<dbReference type="Pfam" id="PF00924">
    <property type="entry name" value="MS_channel_2nd"/>
    <property type="match status" value="1"/>
</dbReference>
<feature type="transmembrane region" description="Helical" evidence="8">
    <location>
        <begin position="585"/>
        <end position="614"/>
    </location>
</feature>
<feature type="transmembrane region" description="Helical" evidence="8">
    <location>
        <begin position="433"/>
        <end position="456"/>
    </location>
</feature>
<feature type="transmembrane region" description="Helical" evidence="8">
    <location>
        <begin position="354"/>
        <end position="378"/>
    </location>
</feature>
<dbReference type="PANTHER" id="PTHR30347:SF1">
    <property type="entry name" value="MECHANOSENSITIVE CHANNEL MSCK"/>
    <property type="match status" value="1"/>
</dbReference>
<accession>Q2CFF2</accession>
<evidence type="ECO:0000256" key="9">
    <source>
        <dbReference type="SAM" id="SignalP"/>
    </source>
</evidence>
<evidence type="ECO:0000256" key="2">
    <source>
        <dbReference type="ARBA" id="ARBA00008017"/>
    </source>
</evidence>
<keyword evidence="14" id="KW-1185">Reference proteome</keyword>
<dbReference type="InterPro" id="IPR006685">
    <property type="entry name" value="MscS_channel_2nd"/>
</dbReference>
<feature type="signal peptide" evidence="9">
    <location>
        <begin position="1"/>
        <end position="27"/>
    </location>
</feature>
<feature type="transmembrane region" description="Helical" evidence="8">
    <location>
        <begin position="513"/>
        <end position="535"/>
    </location>
</feature>
<evidence type="ECO:0000256" key="5">
    <source>
        <dbReference type="ARBA" id="ARBA00022989"/>
    </source>
</evidence>
<dbReference type="InterPro" id="IPR022249">
    <property type="entry name" value="DUF3772"/>
</dbReference>
<dbReference type="InterPro" id="IPR010920">
    <property type="entry name" value="LSM_dom_sf"/>
</dbReference>
<feature type="domain" description="Mechanosensitive ion channel MscS C-terminal" evidence="12">
    <location>
        <begin position="677"/>
        <end position="758"/>
    </location>
</feature>
<comment type="subcellular location">
    <subcellularLocation>
        <location evidence="1">Cell membrane</location>
        <topology evidence="1">Multi-pass membrane protein</topology>
    </subcellularLocation>
</comment>
<dbReference type="SUPFAM" id="SSF82689">
    <property type="entry name" value="Mechanosensitive channel protein MscS (YggB), C-terminal domain"/>
    <property type="match status" value="1"/>
</dbReference>
<comment type="similarity">
    <text evidence="2">Belongs to the MscS (TC 1.A.23) family.</text>
</comment>
<feature type="transmembrane region" description="Helical" evidence="8">
    <location>
        <begin position="556"/>
        <end position="579"/>
    </location>
</feature>
<feature type="transmembrane region" description="Helical" evidence="8">
    <location>
        <begin position="282"/>
        <end position="301"/>
    </location>
</feature>
<dbReference type="OrthoDB" id="9799209at2"/>
<feature type="transmembrane region" description="Helical" evidence="8">
    <location>
        <begin position="208"/>
        <end position="225"/>
    </location>
</feature>
<dbReference type="SUPFAM" id="SSF82861">
    <property type="entry name" value="Mechanosensitive channel protein MscS (YggB), transmembrane region"/>
    <property type="match status" value="1"/>
</dbReference>
<keyword evidence="3" id="KW-1003">Cell membrane</keyword>
<evidence type="ECO:0000256" key="7">
    <source>
        <dbReference type="SAM" id="MobiDB-lite"/>
    </source>
</evidence>
<dbReference type="GO" id="GO:0005886">
    <property type="term" value="C:plasma membrane"/>
    <property type="evidence" value="ECO:0007669"/>
    <property type="project" value="UniProtKB-SubCell"/>
</dbReference>
<feature type="transmembrane region" description="Helical" evidence="8">
    <location>
        <begin position="327"/>
        <end position="348"/>
    </location>
</feature>
<dbReference type="HOGENOM" id="CLU_011796_0_0_5"/>
<dbReference type="InterPro" id="IPR052702">
    <property type="entry name" value="MscS-like_channel"/>
</dbReference>
<dbReference type="PANTHER" id="PTHR30347">
    <property type="entry name" value="POTASSIUM CHANNEL RELATED"/>
    <property type="match status" value="1"/>
</dbReference>
<dbReference type="Gene3D" id="2.30.30.60">
    <property type="match status" value="1"/>
</dbReference>
<evidence type="ECO:0000256" key="4">
    <source>
        <dbReference type="ARBA" id="ARBA00022692"/>
    </source>
</evidence>
<gene>
    <name evidence="13" type="ORF">OG2516_15304</name>
</gene>
<organism evidence="13 14">
    <name type="scientific">Oceanicola granulosus (strain ATCC BAA-861 / DSM 15982 / KCTC 12143 / HTCC2516)</name>
    <dbReference type="NCBI Taxonomy" id="314256"/>
    <lineage>
        <taxon>Bacteria</taxon>
        <taxon>Pseudomonadati</taxon>
        <taxon>Pseudomonadota</taxon>
        <taxon>Alphaproteobacteria</taxon>
        <taxon>Rhodobacterales</taxon>
        <taxon>Roseobacteraceae</taxon>
        <taxon>Oceanicola</taxon>
    </lineage>
</organism>
<dbReference type="InterPro" id="IPR011066">
    <property type="entry name" value="MscS_channel_C_sf"/>
</dbReference>
<evidence type="ECO:0000313" key="14">
    <source>
        <dbReference type="Proteomes" id="UP000003635"/>
    </source>
</evidence>
<dbReference type="GO" id="GO:0008381">
    <property type="term" value="F:mechanosensitive monoatomic ion channel activity"/>
    <property type="evidence" value="ECO:0007669"/>
    <property type="project" value="UniProtKB-ARBA"/>
</dbReference>
<dbReference type="Gene3D" id="3.30.70.100">
    <property type="match status" value="1"/>
</dbReference>
<dbReference type="Pfam" id="PF12607">
    <property type="entry name" value="DUF3772"/>
    <property type="match status" value="1"/>
</dbReference>
<feature type="compositionally biased region" description="Basic and acidic residues" evidence="7">
    <location>
        <begin position="796"/>
        <end position="808"/>
    </location>
</feature>
<evidence type="ECO:0000256" key="6">
    <source>
        <dbReference type="ARBA" id="ARBA00023136"/>
    </source>
</evidence>
<keyword evidence="4 8" id="KW-0812">Transmembrane</keyword>
<evidence type="ECO:0000313" key="13">
    <source>
        <dbReference type="EMBL" id="EAR51343.1"/>
    </source>
</evidence>
<comment type="caution">
    <text evidence="13">The sequence shown here is derived from an EMBL/GenBank/DDBJ whole genome shotgun (WGS) entry which is preliminary data.</text>
</comment>
<dbReference type="Pfam" id="PF21082">
    <property type="entry name" value="MS_channel_3rd"/>
    <property type="match status" value="1"/>
</dbReference>
<feature type="transmembrane region" description="Helical" evidence="8">
    <location>
        <begin position="246"/>
        <end position="270"/>
    </location>
</feature>
<dbReference type="AlphaFoldDB" id="Q2CFF2"/>
<feature type="chain" id="PRO_5004207500" evidence="9">
    <location>
        <begin position="28"/>
        <end position="808"/>
    </location>
</feature>
<dbReference type="STRING" id="314256.OG2516_15304"/>
<dbReference type="Gene3D" id="1.10.287.1260">
    <property type="match status" value="1"/>
</dbReference>
<dbReference type="Proteomes" id="UP000003635">
    <property type="component" value="Unassembled WGS sequence"/>
</dbReference>
<keyword evidence="9" id="KW-0732">Signal</keyword>
<reference evidence="13 14" key="1">
    <citation type="journal article" date="2010" name="J. Bacteriol.">
        <title>Genome sequences of Oceanicola granulosus HTCC2516(T) and Oceanicola batsensis HTCC2597(TDelta).</title>
        <authorList>
            <person name="Thrash J.C."/>
            <person name="Cho J.C."/>
            <person name="Vergin K.L."/>
            <person name="Giovannoni S.J."/>
        </authorList>
    </citation>
    <scope>NUCLEOTIDE SEQUENCE [LARGE SCALE GENOMIC DNA]</scope>
    <source>
        <strain evidence="14">ATCC BAA-861 / DSM 15982 / KCTC 12143 / HTCC2516</strain>
    </source>
</reference>
<dbReference type="eggNOG" id="COG3264">
    <property type="taxonomic scope" value="Bacteria"/>
</dbReference>
<dbReference type="SUPFAM" id="SSF50182">
    <property type="entry name" value="Sm-like ribonucleoproteins"/>
    <property type="match status" value="1"/>
</dbReference>
<dbReference type="EMBL" id="AAOT01000013">
    <property type="protein sequence ID" value="EAR51343.1"/>
    <property type="molecule type" value="Genomic_DNA"/>
</dbReference>
<protein>
    <submittedName>
        <fullName evidence="13">Small Conductance Mechanosensitive Ion Channel</fullName>
    </submittedName>
</protein>
<dbReference type="InterPro" id="IPR023408">
    <property type="entry name" value="MscS_beta-dom_sf"/>
</dbReference>
<evidence type="ECO:0000259" key="11">
    <source>
        <dbReference type="Pfam" id="PF12607"/>
    </source>
</evidence>
<dbReference type="InterPro" id="IPR049278">
    <property type="entry name" value="MS_channel_C"/>
</dbReference>
<name>Q2CFF2_OCEGH</name>
<feature type="domain" description="DUF3772" evidence="11">
    <location>
        <begin position="133"/>
        <end position="192"/>
    </location>
</feature>
<feature type="region of interest" description="Disordered" evidence="7">
    <location>
        <begin position="769"/>
        <end position="808"/>
    </location>
</feature>
<evidence type="ECO:0000259" key="10">
    <source>
        <dbReference type="Pfam" id="PF00924"/>
    </source>
</evidence>
<sequence>MTAAMAGFSRRWAALVAWLALSLTLLAGAAAAQSLAPDYEAWESVAVRAEEAVETGGASTFAFERLRAELAGWRDDFLDAQAINAARIDTVESQLAALGEPPGEDEPAEEPRIAERRRALQAQLGELRAPVQLAQEAHTRATGLIGEIDATVRARQARSLGAQGPLPLNPANWPEAAGAVQDGVTELVAEVSTGLDSDARRQTLRRELPAILVFLLLAFVLLARGQIWVRRLARRVSRPGTRKASVLSFFVSLGLIAVPFAGLLALFAAATATTLTGLRGDAVLAALPLGGLVVLLAHWLAERYFPDGEGRTGPLDLAEATRRQAHWLTTLLGWIVGLTLIGRNFLLVNDTSTAAYAVLMFPVAVALGLILFQFGRLLAGAAQAEGEEPGTTQFRGRIVVVLGRLVTIVGVVGPLLAAFGFDTAAWELLRSTAYSLAVLGLVVLLQRLVFDIYVLIVGSETAADSALLPVLLALGLILVALPLLALIWGARVADLTEIWTRFRTGFSIGDSRLSPTTILTLLLVFTIGYMATRAVQGALRSMILPRTRLDAGGQDAAVSGIGYVGIIVAALVAITSAGIDLSNLALIAGALTVGISFGLQNIVSNFVSGIILLIERPISQGDWIQVGDEMGYVRDISIRSTRIETFDRTDVIVPNSDLVSGKVTNWTRGNSVGRIILPIGVAYGTDTQKVSDVLLNIARAHPMVLHNPEPYVLFHGFGDNSMNFEIRAILRDVNWILSVQTEMNHAIAKRFAEEGIEIPFPQRDLWVRNPEALRGGGETGGRSTQGQSGDWQAALKGERPDVIRGEEG</sequence>
<evidence type="ECO:0000256" key="3">
    <source>
        <dbReference type="ARBA" id="ARBA00022475"/>
    </source>
</evidence>
<keyword evidence="5 8" id="KW-1133">Transmembrane helix</keyword>
<evidence type="ECO:0000256" key="1">
    <source>
        <dbReference type="ARBA" id="ARBA00004651"/>
    </source>
</evidence>
<feature type="domain" description="Mechanosensitive ion channel MscS" evidence="10">
    <location>
        <begin position="601"/>
        <end position="668"/>
    </location>
</feature>
<dbReference type="InterPro" id="IPR011014">
    <property type="entry name" value="MscS_channel_TM-2"/>
</dbReference>
<proteinExistence type="inferred from homology"/>
<feature type="transmembrane region" description="Helical" evidence="8">
    <location>
        <begin position="468"/>
        <end position="493"/>
    </location>
</feature>
<feature type="transmembrane region" description="Helical" evidence="8">
    <location>
        <begin position="398"/>
        <end position="421"/>
    </location>
</feature>
<keyword evidence="6 8" id="KW-0472">Membrane</keyword>
<evidence type="ECO:0000259" key="12">
    <source>
        <dbReference type="Pfam" id="PF21082"/>
    </source>
</evidence>